<reference evidence="1 2" key="1">
    <citation type="submission" date="2012-09" db="EMBL/GenBank/DDBJ databases">
        <title>The Genome Sequence of Bacteroides oleiciplenus YIT 12058.</title>
        <authorList>
            <consortium name="The Broad Institute Genome Sequencing Platform"/>
            <person name="Earl A."/>
            <person name="Ward D."/>
            <person name="Feldgarden M."/>
            <person name="Gevers D."/>
            <person name="Morotomi M."/>
            <person name="Walker B."/>
            <person name="Young S.K."/>
            <person name="Zeng Q."/>
            <person name="Gargeya S."/>
            <person name="Fitzgerald M."/>
            <person name="Haas B."/>
            <person name="Abouelleil A."/>
            <person name="Alvarado L."/>
            <person name="Arachchi H.M."/>
            <person name="Berlin A.M."/>
            <person name="Chapman S.B."/>
            <person name="Goldberg J."/>
            <person name="Griggs A."/>
            <person name="Gujja S."/>
            <person name="Hansen M."/>
            <person name="Howarth C."/>
            <person name="Imamovic A."/>
            <person name="Larimer J."/>
            <person name="McCowen C."/>
            <person name="Montmayeur A."/>
            <person name="Murphy C."/>
            <person name="Neiman D."/>
            <person name="Pearson M."/>
            <person name="Priest M."/>
            <person name="Roberts A."/>
            <person name="Saif S."/>
            <person name="Shea T."/>
            <person name="Sisk P."/>
            <person name="Sykes S."/>
            <person name="Wortman J."/>
            <person name="Nusbaum C."/>
            <person name="Birren B."/>
        </authorList>
    </citation>
    <scope>NUCLEOTIDE SEQUENCE [LARGE SCALE GENOMIC DNA]</scope>
    <source>
        <strain evidence="1 2">YIT 12058</strain>
    </source>
</reference>
<gene>
    <name evidence="1" type="ORF">HMPREF9447_00433</name>
</gene>
<organism evidence="1 2">
    <name type="scientific">Bacteroides oleiciplenus YIT 12058</name>
    <dbReference type="NCBI Taxonomy" id="742727"/>
    <lineage>
        <taxon>Bacteria</taxon>
        <taxon>Pseudomonadati</taxon>
        <taxon>Bacteroidota</taxon>
        <taxon>Bacteroidia</taxon>
        <taxon>Bacteroidales</taxon>
        <taxon>Bacteroidaceae</taxon>
        <taxon>Bacteroides</taxon>
    </lineage>
</organism>
<dbReference type="STRING" id="742727.HMPREF9447_00433"/>
<sequence length="35" mass="4228">MLLAYNKGILVEKCIKLSSLYYLAYRLHLFYFQIV</sequence>
<dbReference type="AlphaFoldDB" id="K9EAC1"/>
<evidence type="ECO:0000313" key="2">
    <source>
        <dbReference type="Proteomes" id="UP000009872"/>
    </source>
</evidence>
<evidence type="ECO:0000313" key="1">
    <source>
        <dbReference type="EMBL" id="EKU92776.1"/>
    </source>
</evidence>
<keyword evidence="2" id="KW-1185">Reference proteome</keyword>
<dbReference type="HOGENOM" id="CLU_3363290_0_0_10"/>
<dbReference type="EMBL" id="ADLF01000001">
    <property type="protein sequence ID" value="EKU92776.1"/>
    <property type="molecule type" value="Genomic_DNA"/>
</dbReference>
<dbReference type="Proteomes" id="UP000009872">
    <property type="component" value="Unassembled WGS sequence"/>
</dbReference>
<accession>K9EAC1</accession>
<name>K9EAC1_9BACE</name>
<proteinExistence type="predicted"/>
<comment type="caution">
    <text evidence="1">The sequence shown here is derived from an EMBL/GenBank/DDBJ whole genome shotgun (WGS) entry which is preliminary data.</text>
</comment>
<protein>
    <submittedName>
        <fullName evidence="1">Uncharacterized protein</fullName>
    </submittedName>
</protein>